<sequence>MNGRARRAAGIAGACALTVGGYATARWARYGHIRPQRHPADPLLDRFLPDPDVDEYHRVRVRAPAAVTYTAAREMDLTASPLIELIFRLRALPLALHRPHERHVRSHLVAGSAAQQEPGGGGTGAGRYRGLVDEALALGWGVLTEAPGREIVVGCYTQPWHRQVRFHALAPEDFATFSEPGYVKIAWTVGAEPIGPGESMFVTRTRVAATDPVARRRFRRYWVPMSAGIVLIRYLSLPLVKREAERRAAREVMAR</sequence>
<keyword evidence="2" id="KW-1185">Reference proteome</keyword>
<dbReference type="AlphaFoldDB" id="A0A848DSR8"/>
<comment type="caution">
    <text evidence="1">The sequence shown here is derived from an EMBL/GenBank/DDBJ whole genome shotgun (WGS) entry which is preliminary data.</text>
</comment>
<evidence type="ECO:0000313" key="1">
    <source>
        <dbReference type="EMBL" id="NMH95411.1"/>
    </source>
</evidence>
<protein>
    <recommendedName>
        <fullName evidence="3">DUF2867 domain-containing protein</fullName>
    </recommendedName>
</protein>
<evidence type="ECO:0000313" key="2">
    <source>
        <dbReference type="Proteomes" id="UP000586918"/>
    </source>
</evidence>
<reference evidence="1 2" key="1">
    <citation type="submission" date="2020-04" db="EMBL/GenBank/DDBJ databases">
        <authorList>
            <person name="Klaysubun C."/>
            <person name="Duangmal K."/>
            <person name="Lipun K."/>
        </authorList>
    </citation>
    <scope>NUCLEOTIDE SEQUENCE [LARGE SCALE GENOMIC DNA]</scope>
    <source>
        <strain evidence="1 2">DSM 45300</strain>
    </source>
</reference>
<dbReference type="EMBL" id="JAAXKZ010000185">
    <property type="protein sequence ID" value="NMH95411.1"/>
    <property type="molecule type" value="Genomic_DNA"/>
</dbReference>
<gene>
    <name evidence="1" type="ORF">HF519_28455</name>
</gene>
<name>A0A848DSR8_9PSEU</name>
<proteinExistence type="predicted"/>
<dbReference type="RefSeq" id="WP_169416068.1">
    <property type="nucleotide sequence ID" value="NZ_JAAXKZ010000185.1"/>
</dbReference>
<evidence type="ECO:0008006" key="3">
    <source>
        <dbReference type="Google" id="ProtNLM"/>
    </source>
</evidence>
<organism evidence="1 2">
    <name type="scientific">Pseudonocardia bannensis</name>
    <dbReference type="NCBI Taxonomy" id="630973"/>
    <lineage>
        <taxon>Bacteria</taxon>
        <taxon>Bacillati</taxon>
        <taxon>Actinomycetota</taxon>
        <taxon>Actinomycetes</taxon>
        <taxon>Pseudonocardiales</taxon>
        <taxon>Pseudonocardiaceae</taxon>
        <taxon>Pseudonocardia</taxon>
    </lineage>
</organism>
<dbReference type="Proteomes" id="UP000586918">
    <property type="component" value="Unassembled WGS sequence"/>
</dbReference>
<accession>A0A848DSR8</accession>